<gene>
    <name evidence="2" type="ORF">B0H15DRAFT_954637</name>
</gene>
<protein>
    <submittedName>
        <fullName evidence="2">Uncharacterized protein</fullName>
    </submittedName>
</protein>
<feature type="region of interest" description="Disordered" evidence="1">
    <location>
        <begin position="115"/>
        <end position="140"/>
    </location>
</feature>
<evidence type="ECO:0000313" key="2">
    <source>
        <dbReference type="EMBL" id="KAJ7078292.1"/>
    </source>
</evidence>
<evidence type="ECO:0000313" key="3">
    <source>
        <dbReference type="Proteomes" id="UP001222325"/>
    </source>
</evidence>
<name>A0AAD6XP97_9AGAR</name>
<evidence type="ECO:0000256" key="1">
    <source>
        <dbReference type="SAM" id="MobiDB-lite"/>
    </source>
</evidence>
<reference evidence="2" key="1">
    <citation type="submission" date="2023-03" db="EMBL/GenBank/DDBJ databases">
        <title>Massive genome expansion in bonnet fungi (Mycena s.s.) driven by repeated elements and novel gene families across ecological guilds.</title>
        <authorList>
            <consortium name="Lawrence Berkeley National Laboratory"/>
            <person name="Harder C.B."/>
            <person name="Miyauchi S."/>
            <person name="Viragh M."/>
            <person name="Kuo A."/>
            <person name="Thoen E."/>
            <person name="Andreopoulos B."/>
            <person name="Lu D."/>
            <person name="Skrede I."/>
            <person name="Drula E."/>
            <person name="Henrissat B."/>
            <person name="Morin E."/>
            <person name="Kohler A."/>
            <person name="Barry K."/>
            <person name="LaButti K."/>
            <person name="Morin E."/>
            <person name="Salamov A."/>
            <person name="Lipzen A."/>
            <person name="Mereny Z."/>
            <person name="Hegedus B."/>
            <person name="Baldrian P."/>
            <person name="Stursova M."/>
            <person name="Weitz H."/>
            <person name="Taylor A."/>
            <person name="Grigoriev I.V."/>
            <person name="Nagy L.G."/>
            <person name="Martin F."/>
            <person name="Kauserud H."/>
        </authorList>
    </citation>
    <scope>NUCLEOTIDE SEQUENCE</scope>
    <source>
        <strain evidence="2">CBHHK173m</strain>
    </source>
</reference>
<dbReference type="Proteomes" id="UP001222325">
    <property type="component" value="Unassembled WGS sequence"/>
</dbReference>
<dbReference type="AlphaFoldDB" id="A0AAD6XP97"/>
<accession>A0AAD6XP97</accession>
<organism evidence="2 3">
    <name type="scientific">Mycena belliarum</name>
    <dbReference type="NCBI Taxonomy" id="1033014"/>
    <lineage>
        <taxon>Eukaryota</taxon>
        <taxon>Fungi</taxon>
        <taxon>Dikarya</taxon>
        <taxon>Basidiomycota</taxon>
        <taxon>Agaricomycotina</taxon>
        <taxon>Agaricomycetes</taxon>
        <taxon>Agaricomycetidae</taxon>
        <taxon>Agaricales</taxon>
        <taxon>Marasmiineae</taxon>
        <taxon>Mycenaceae</taxon>
        <taxon>Mycena</taxon>
    </lineage>
</organism>
<proteinExistence type="predicted"/>
<feature type="compositionally biased region" description="Basic and acidic residues" evidence="1">
    <location>
        <begin position="115"/>
        <end position="136"/>
    </location>
</feature>
<keyword evidence="3" id="KW-1185">Reference proteome</keyword>
<dbReference type="EMBL" id="JARJCN010000067">
    <property type="protein sequence ID" value="KAJ7078292.1"/>
    <property type="molecule type" value="Genomic_DNA"/>
</dbReference>
<comment type="caution">
    <text evidence="2">The sequence shown here is derived from an EMBL/GenBank/DDBJ whole genome shotgun (WGS) entry which is preliminary data.</text>
</comment>
<sequence length="382" mass="42200">MPLPADFDIKAYLTVPHDVPAPFGFDLQDKNAENVRIQKDNKLSMSLTRAYGAARDSAAGIGELDVGLPLLPYYEYSDVEKARLVASAHMITQTGPLPLHLSEWITDRHIETEAAETAEKAKRKKERADKETEKSKATRPIFGTQRLKNPHLVSSSIAPAPTIPDLFHMSLHQKHYFPLHWWTDKIVRQAVELPHTIPSELVTAAQTSELVALGSVRVVSVAKAMKTLGEDDISYLTPGLWRQASVNLLQSLKKLCVAVDSNDPLSPSATHATEYEKHVRFFANLPDFEDLSKFPVWYPIEVLLRYKILGDALFDRPHYETRVGVAFSTHEHMQLLGLAPAARLGAPPGLKRAADEAGAGPPNKAPTVSFSFVVLPKLNGNG</sequence>